<evidence type="ECO:0000256" key="19">
    <source>
        <dbReference type="SAM" id="SignalP"/>
    </source>
</evidence>
<dbReference type="PROSITE" id="PS00329">
    <property type="entry name" value="HSP70_2"/>
    <property type="match status" value="1"/>
</dbReference>
<dbReference type="FunFam" id="1.20.1270.10:FF:000009">
    <property type="entry name" value="DnaK-type molecular chaperone BiP"/>
    <property type="match status" value="1"/>
</dbReference>
<evidence type="ECO:0000313" key="21">
    <source>
        <dbReference type="Proteomes" id="UP000094801"/>
    </source>
</evidence>
<dbReference type="InterPro" id="IPR029048">
    <property type="entry name" value="HSP70_C_sf"/>
</dbReference>
<dbReference type="CDD" id="cd10241">
    <property type="entry name" value="ASKHA_NBD_HSP70_BiP"/>
    <property type="match status" value="1"/>
</dbReference>
<feature type="chain" id="PRO_5009162945" description="Endoplasmic reticulum chaperone BIP" evidence="19">
    <location>
        <begin position="35"/>
        <end position="671"/>
    </location>
</feature>
<dbReference type="PANTHER" id="PTHR19375">
    <property type="entry name" value="HEAT SHOCK PROTEIN 70KDA"/>
    <property type="match status" value="1"/>
</dbReference>
<evidence type="ECO:0000256" key="2">
    <source>
        <dbReference type="ARBA" id="ARBA00004319"/>
    </source>
</evidence>
<dbReference type="FunFam" id="2.60.34.10:FF:000002">
    <property type="entry name" value="Heat shock 70 kDa"/>
    <property type="match status" value="1"/>
</dbReference>
<comment type="function">
    <text evidence="1">Probably plays a role in facilitating the assembly of multimeric protein complexes inside the ER. Is required for secretory polypeptide translocation. May physically associate with SEC63 protein in the endoplasmic reticulum and this interaction may be regulated by ATP hydrolysis.</text>
</comment>
<feature type="region of interest" description="Disordered" evidence="18">
    <location>
        <begin position="646"/>
        <end position="671"/>
    </location>
</feature>
<evidence type="ECO:0000256" key="16">
    <source>
        <dbReference type="RuleBase" id="RU003322"/>
    </source>
</evidence>
<evidence type="ECO:0000256" key="18">
    <source>
        <dbReference type="SAM" id="MobiDB-lite"/>
    </source>
</evidence>
<keyword evidence="17" id="KW-0175">Coiled coil</keyword>
<comment type="subcellular location">
    <subcellularLocation>
        <location evidence="2">Endoplasmic reticulum lumen</location>
    </subcellularLocation>
</comment>
<sequence length="671" mass="73969">MFKFNRSMLSIVTLLYAILLIILPLVSNQQFVEAESNSDYGTVIGIDLGTTYSCVGVMKSGRVEILANDQGNRITPSYVAFTDDNERLVGDAAKNQVASNPKNTIFDIKRLIGHRFEDKVVQKEIKHMPFNIINQDGRPVVEANVNGSQKIFTAEEISAMILGKMKQIAEDYLGKKVTHAVVTVPAYFNDAQRQATKDAGTIAGLEVLRIVNEPTAAAIAYGLDKGEEEKQIIVYDLGGGTFDVSLLTIAGGAFEVLATAGDTHLGGEDFDYRVVRHFIKVFKKKHGIDISDNSKAMAKLKREVEKAKRTLSSQMSTRIEIDSFIDGIDFSESLSRAKFEELNIELFKKTLKPVQQVLDDAKVKVDEIDDIVLVGGSTRIPKVQELLQNYFNGKQISKGINPDEAVAYGAAVQAGVLSGEEGVEDIVLIDVNPLTLGIETSGGVMTTLIKRNTAIPTKKSQIFSTAADNQPTVLIQVFEGERALAKDNNLLGRFDLTGIPPAPRGVPQIEVTFTLDSNGILKVSATDKGTGKSESITISNDKGRLSKEEIEKKVEEAEKFAKQDEELRNKIESRNGLENYAHLLKNQLNDDSAGLGSKLNEDDKETLLDAINESLEYLEDNFDTATKEEFDEQKEKLSKIAYPITSKLYDTPPTTNDDDDDDEDDWDHDEL</sequence>
<dbReference type="Gene3D" id="1.20.1270.10">
    <property type="match status" value="1"/>
</dbReference>
<evidence type="ECO:0000256" key="10">
    <source>
        <dbReference type="ARBA" id="ARBA00022840"/>
    </source>
</evidence>
<dbReference type="FunFam" id="3.90.640.10:FF:000002">
    <property type="entry name" value="Heat shock 70 kDa"/>
    <property type="match status" value="1"/>
</dbReference>
<keyword evidence="8" id="KW-0378">Hydrolase</keyword>
<dbReference type="Proteomes" id="UP000094801">
    <property type="component" value="Unassembled WGS sequence"/>
</dbReference>
<dbReference type="PROSITE" id="PS01036">
    <property type="entry name" value="HSP70_3"/>
    <property type="match status" value="1"/>
</dbReference>
<keyword evidence="7 16" id="KW-0547">Nucleotide-binding</keyword>
<keyword evidence="9" id="KW-0256">Endoplasmic reticulum</keyword>
<dbReference type="InterPro" id="IPR018181">
    <property type="entry name" value="Heat_shock_70_CS"/>
</dbReference>
<dbReference type="SUPFAM" id="SSF100920">
    <property type="entry name" value="Heat shock protein 70kD (HSP70), peptide-binding domain"/>
    <property type="match status" value="1"/>
</dbReference>
<dbReference type="STRING" id="983967.A0A1E4STI2"/>
<keyword evidence="10 16" id="KW-0067">ATP-binding</keyword>
<keyword evidence="21" id="KW-1185">Reference proteome</keyword>
<dbReference type="GO" id="GO:0005524">
    <property type="term" value="F:ATP binding"/>
    <property type="evidence" value="ECO:0007669"/>
    <property type="project" value="UniProtKB-KW"/>
</dbReference>
<evidence type="ECO:0000256" key="11">
    <source>
        <dbReference type="ARBA" id="ARBA00023016"/>
    </source>
</evidence>
<evidence type="ECO:0000256" key="12">
    <source>
        <dbReference type="ARBA" id="ARBA00023186"/>
    </source>
</evidence>
<organism evidence="20 21">
    <name type="scientific">[Candida] arabinofermentans NRRL YB-2248</name>
    <dbReference type="NCBI Taxonomy" id="983967"/>
    <lineage>
        <taxon>Eukaryota</taxon>
        <taxon>Fungi</taxon>
        <taxon>Dikarya</taxon>
        <taxon>Ascomycota</taxon>
        <taxon>Saccharomycotina</taxon>
        <taxon>Pichiomycetes</taxon>
        <taxon>Pichiales</taxon>
        <taxon>Pichiaceae</taxon>
        <taxon>Ogataea</taxon>
        <taxon>Ogataea/Candida clade</taxon>
    </lineage>
</organism>
<dbReference type="Gene3D" id="2.60.34.10">
    <property type="entry name" value="Substrate Binding Domain Of DNAk, Chain A, domain 1"/>
    <property type="match status" value="1"/>
</dbReference>
<reference evidence="21" key="1">
    <citation type="submission" date="2016-04" db="EMBL/GenBank/DDBJ databases">
        <title>Comparative genomics of biotechnologically important yeasts.</title>
        <authorList>
            <consortium name="DOE Joint Genome Institute"/>
            <person name="Riley R."/>
            <person name="Haridas S."/>
            <person name="Wolfe K.H."/>
            <person name="Lopes M.R."/>
            <person name="Hittinger C.T."/>
            <person name="Goker M."/>
            <person name="Salamov A."/>
            <person name="Wisecaver J."/>
            <person name="Long T.M."/>
            <person name="Aerts A.L."/>
            <person name="Barry K."/>
            <person name="Choi C."/>
            <person name="Clum A."/>
            <person name="Coughlan A.Y."/>
            <person name="Deshpande S."/>
            <person name="Douglass A.P."/>
            <person name="Hanson S.J."/>
            <person name="Klenk H.-P."/>
            <person name="Labutti K."/>
            <person name="Lapidus A."/>
            <person name="Lindquist E."/>
            <person name="Lipzen A."/>
            <person name="Meier-Kolthoff J.P."/>
            <person name="Ohm R.A."/>
            <person name="Otillar R.P."/>
            <person name="Pangilinan J."/>
            <person name="Peng Y."/>
            <person name="Rokas A."/>
            <person name="Rosa C.A."/>
            <person name="Scheuner C."/>
            <person name="Sibirny A.A."/>
            <person name="Slot J.C."/>
            <person name="Stielow J.B."/>
            <person name="Sun H."/>
            <person name="Kurtzman C.P."/>
            <person name="Blackwell M."/>
            <person name="Grigoriev I.V."/>
            <person name="Jeffries T.W."/>
        </authorList>
    </citation>
    <scope>NUCLEOTIDE SEQUENCE [LARGE SCALE GENOMIC DNA]</scope>
    <source>
        <strain evidence="21">NRRL YB-2248</strain>
    </source>
</reference>
<evidence type="ECO:0000256" key="9">
    <source>
        <dbReference type="ARBA" id="ARBA00022824"/>
    </source>
</evidence>
<feature type="compositionally biased region" description="Acidic residues" evidence="18">
    <location>
        <begin position="656"/>
        <end position="671"/>
    </location>
</feature>
<keyword evidence="6 19" id="KW-0732">Signal</keyword>
<dbReference type="InterPro" id="IPR043129">
    <property type="entry name" value="ATPase_NBD"/>
</dbReference>
<dbReference type="PROSITE" id="PS00297">
    <property type="entry name" value="HSP70_1"/>
    <property type="match status" value="1"/>
</dbReference>
<feature type="signal peptide" evidence="19">
    <location>
        <begin position="1"/>
        <end position="34"/>
    </location>
</feature>
<dbReference type="NCBIfam" id="NF001413">
    <property type="entry name" value="PRK00290.1"/>
    <property type="match status" value="1"/>
</dbReference>
<evidence type="ECO:0000313" key="20">
    <source>
        <dbReference type="EMBL" id="ODV82825.1"/>
    </source>
</evidence>
<dbReference type="GO" id="GO:0005788">
    <property type="term" value="C:endoplasmic reticulum lumen"/>
    <property type="evidence" value="ECO:0007669"/>
    <property type="project" value="UniProtKB-SubCell"/>
</dbReference>
<dbReference type="Gene3D" id="3.30.420.40">
    <property type="match status" value="2"/>
</dbReference>
<dbReference type="InterPro" id="IPR042050">
    <property type="entry name" value="BIP_NBD"/>
</dbReference>
<evidence type="ECO:0000256" key="14">
    <source>
        <dbReference type="ARBA" id="ARBA00048056"/>
    </source>
</evidence>
<dbReference type="Gene3D" id="3.90.640.10">
    <property type="entry name" value="Actin, Chain A, domain 4"/>
    <property type="match status" value="1"/>
</dbReference>
<dbReference type="InterPro" id="IPR029047">
    <property type="entry name" value="HSP70_peptide-bd_sf"/>
</dbReference>
<evidence type="ECO:0000256" key="8">
    <source>
        <dbReference type="ARBA" id="ARBA00022801"/>
    </source>
</evidence>
<evidence type="ECO:0000256" key="7">
    <source>
        <dbReference type="ARBA" id="ARBA00022741"/>
    </source>
</evidence>
<keyword evidence="12" id="KW-0143">Chaperone</keyword>
<evidence type="ECO:0000256" key="5">
    <source>
        <dbReference type="ARBA" id="ARBA00019933"/>
    </source>
</evidence>
<evidence type="ECO:0000256" key="3">
    <source>
        <dbReference type="ARBA" id="ARBA00007381"/>
    </source>
</evidence>
<proteinExistence type="inferred from homology"/>
<comment type="catalytic activity">
    <reaction evidence="14">
        <text>ATP + H2O = ADP + phosphate + H(+)</text>
        <dbReference type="Rhea" id="RHEA:13065"/>
        <dbReference type="ChEBI" id="CHEBI:15377"/>
        <dbReference type="ChEBI" id="CHEBI:15378"/>
        <dbReference type="ChEBI" id="CHEBI:30616"/>
        <dbReference type="ChEBI" id="CHEBI:43474"/>
        <dbReference type="ChEBI" id="CHEBI:456216"/>
        <dbReference type="EC" id="3.6.4.10"/>
    </reaction>
</comment>
<protein>
    <recommendedName>
        <fullName evidence="15">Endoplasmic reticulum chaperone BIP</fullName>
        <ecNumber evidence="4">3.6.4.10</ecNumber>
    </recommendedName>
    <alternativeName>
        <fullName evidence="5">Endoplasmic reticulum chaperone BiP</fullName>
    </alternativeName>
    <alternativeName>
        <fullName evidence="13">Immunoglobulin heavy chain-binding protein homolog</fullName>
    </alternativeName>
</protein>
<evidence type="ECO:0000256" key="1">
    <source>
        <dbReference type="ARBA" id="ARBA00002226"/>
    </source>
</evidence>
<evidence type="ECO:0000256" key="17">
    <source>
        <dbReference type="SAM" id="Coils"/>
    </source>
</evidence>
<dbReference type="EC" id="3.6.4.10" evidence="4"/>
<dbReference type="FunFam" id="3.30.420.40:FF:000026">
    <property type="entry name" value="Heat shock protein 70"/>
    <property type="match status" value="1"/>
</dbReference>
<name>A0A1E4STI2_9ASCO</name>
<comment type="similarity">
    <text evidence="3 16">Belongs to the heat shock protein 70 family.</text>
</comment>
<dbReference type="OrthoDB" id="2401965at2759"/>
<dbReference type="Gene3D" id="3.30.30.30">
    <property type="match status" value="1"/>
</dbReference>
<dbReference type="GO" id="GO:0140662">
    <property type="term" value="F:ATP-dependent protein folding chaperone"/>
    <property type="evidence" value="ECO:0007669"/>
    <property type="project" value="InterPro"/>
</dbReference>
<dbReference type="EMBL" id="KV453873">
    <property type="protein sequence ID" value="ODV82825.1"/>
    <property type="molecule type" value="Genomic_DNA"/>
</dbReference>
<evidence type="ECO:0000256" key="15">
    <source>
        <dbReference type="ARBA" id="ARBA00069311"/>
    </source>
</evidence>
<dbReference type="AlphaFoldDB" id="A0A1E4STI2"/>
<evidence type="ECO:0000256" key="13">
    <source>
        <dbReference type="ARBA" id="ARBA00031728"/>
    </source>
</evidence>
<dbReference type="InterPro" id="IPR013126">
    <property type="entry name" value="Hsp_70_fam"/>
</dbReference>
<dbReference type="GO" id="GO:0016787">
    <property type="term" value="F:hydrolase activity"/>
    <property type="evidence" value="ECO:0007669"/>
    <property type="project" value="UniProtKB-KW"/>
</dbReference>
<gene>
    <name evidence="20" type="ORF">CANARDRAFT_10204</name>
</gene>
<evidence type="ECO:0000256" key="6">
    <source>
        <dbReference type="ARBA" id="ARBA00022729"/>
    </source>
</evidence>
<dbReference type="FunFam" id="3.30.30.30:FF:000005">
    <property type="entry name" value="Heat shock protein ssb1"/>
    <property type="match status" value="1"/>
</dbReference>
<dbReference type="PRINTS" id="PR00301">
    <property type="entry name" value="HEATSHOCK70"/>
</dbReference>
<dbReference type="Pfam" id="PF00012">
    <property type="entry name" value="HSP70"/>
    <property type="match status" value="1"/>
</dbReference>
<keyword evidence="11" id="KW-0346">Stress response</keyword>
<evidence type="ECO:0000256" key="4">
    <source>
        <dbReference type="ARBA" id="ARBA00012554"/>
    </source>
</evidence>
<accession>A0A1E4STI2</accession>
<dbReference type="SUPFAM" id="SSF100934">
    <property type="entry name" value="Heat shock protein 70kD (HSP70), C-terminal subdomain"/>
    <property type="match status" value="1"/>
</dbReference>
<dbReference type="SUPFAM" id="SSF53067">
    <property type="entry name" value="Actin-like ATPase domain"/>
    <property type="match status" value="2"/>
</dbReference>
<feature type="coiled-coil region" evidence="17">
    <location>
        <begin position="290"/>
        <end position="317"/>
    </location>
</feature>